<dbReference type="AlphaFoldDB" id="A0A6A4L0F3"/>
<feature type="domain" description="Transketolase-like pyrimidine-binding" evidence="9">
    <location>
        <begin position="333"/>
        <end position="540"/>
    </location>
</feature>
<dbReference type="InterPro" id="IPR011603">
    <property type="entry name" value="2oxoglutarate_DH_E1"/>
</dbReference>
<dbReference type="GO" id="GO:0006099">
    <property type="term" value="P:tricarboxylic acid cycle"/>
    <property type="evidence" value="ECO:0007669"/>
    <property type="project" value="TreeGrafter"/>
</dbReference>
<dbReference type="OrthoDB" id="413077at2759"/>
<dbReference type="Gene3D" id="3.40.50.970">
    <property type="match status" value="2"/>
</dbReference>
<evidence type="ECO:0000256" key="8">
    <source>
        <dbReference type="ARBA" id="ARBA00042984"/>
    </source>
</evidence>
<dbReference type="Pfam" id="PF16078">
    <property type="entry name" value="2-oxogl_dehyd_N"/>
    <property type="match status" value="1"/>
</dbReference>
<dbReference type="EMBL" id="QEFC01002734">
    <property type="protein sequence ID" value="KAE9450982.1"/>
    <property type="molecule type" value="Genomic_DNA"/>
</dbReference>
<evidence type="ECO:0000256" key="6">
    <source>
        <dbReference type="ARBA" id="ARBA00037426"/>
    </source>
</evidence>
<evidence type="ECO:0000256" key="2">
    <source>
        <dbReference type="ARBA" id="ARBA00006936"/>
    </source>
</evidence>
<accession>A0A6A4L0F3</accession>
<dbReference type="InterPro" id="IPR031717">
    <property type="entry name" value="ODO-1/KGD_C"/>
</dbReference>
<evidence type="ECO:0000259" key="9">
    <source>
        <dbReference type="SMART" id="SM00861"/>
    </source>
</evidence>
<dbReference type="PANTHER" id="PTHR23152:SF4">
    <property type="entry name" value="2-OXOADIPATE DEHYDROGENASE COMPLEX COMPONENT E1"/>
    <property type="match status" value="1"/>
</dbReference>
<dbReference type="InterPro" id="IPR005475">
    <property type="entry name" value="Transketolase-like_Pyr-bd"/>
</dbReference>
<dbReference type="Pfam" id="PF00676">
    <property type="entry name" value="E1_dh"/>
    <property type="match status" value="2"/>
</dbReference>
<dbReference type="Pfam" id="PF16870">
    <property type="entry name" value="OxoGdeHyase_C"/>
    <property type="match status" value="1"/>
</dbReference>
<dbReference type="InterPro" id="IPR001017">
    <property type="entry name" value="DH_E1"/>
</dbReference>
<evidence type="ECO:0000256" key="1">
    <source>
        <dbReference type="ARBA" id="ARBA00001964"/>
    </source>
</evidence>
<name>A0A6A4L0F3_9ERIC</name>
<evidence type="ECO:0000256" key="3">
    <source>
        <dbReference type="ARBA" id="ARBA00012280"/>
    </source>
</evidence>
<protein>
    <recommendedName>
        <fullName evidence="7">2-oxoglutarate dehydrogenase, mitochondrial</fullName>
        <ecNumber evidence="3">1.2.4.2</ecNumber>
    </recommendedName>
    <alternativeName>
        <fullName evidence="8">2-oxoglutarate dehydrogenase complex component E1</fullName>
    </alternativeName>
</protein>
<dbReference type="InterPro" id="IPR032106">
    <property type="entry name" value="2-oxogl_dehyd_N"/>
</dbReference>
<comment type="function">
    <text evidence="6">The 2-oxoglutarate dehydrogenase complex catalyzes the overall conversion of 2-oxoglutarate to succinyl-CoA and CO(2). It contains multiple copies of three enzymatic components: 2-oxoglutarate dehydrogenase (E1), dihydrolipoamide succinyltransferase (E2) and lipoamide dehydrogenase (E3).</text>
</comment>
<dbReference type="InterPro" id="IPR042179">
    <property type="entry name" value="KGD_C_sf"/>
</dbReference>
<keyword evidence="4" id="KW-0560">Oxidoreductase</keyword>
<keyword evidence="11" id="KW-1185">Reference proteome</keyword>
<comment type="caution">
    <text evidence="10">The sequence shown here is derived from an EMBL/GenBank/DDBJ whole genome shotgun (WGS) entry which is preliminary data.</text>
</comment>
<evidence type="ECO:0000256" key="5">
    <source>
        <dbReference type="ARBA" id="ARBA00023052"/>
    </source>
</evidence>
<organism evidence="10 11">
    <name type="scientific">Rhododendron williamsianum</name>
    <dbReference type="NCBI Taxonomy" id="262921"/>
    <lineage>
        <taxon>Eukaryota</taxon>
        <taxon>Viridiplantae</taxon>
        <taxon>Streptophyta</taxon>
        <taxon>Embryophyta</taxon>
        <taxon>Tracheophyta</taxon>
        <taxon>Spermatophyta</taxon>
        <taxon>Magnoliopsida</taxon>
        <taxon>eudicotyledons</taxon>
        <taxon>Gunneridae</taxon>
        <taxon>Pentapetalae</taxon>
        <taxon>asterids</taxon>
        <taxon>Ericales</taxon>
        <taxon>Ericaceae</taxon>
        <taxon>Ericoideae</taxon>
        <taxon>Rhodoreae</taxon>
        <taxon>Rhododendron</taxon>
    </lineage>
</organism>
<dbReference type="SUPFAM" id="SSF52518">
    <property type="entry name" value="Thiamin diphosphate-binding fold (THDP-binding)"/>
    <property type="match status" value="2"/>
</dbReference>
<reference evidence="10 11" key="1">
    <citation type="journal article" date="2019" name="Genome Biol. Evol.">
        <title>The Rhododendron genome and chromosomal organization provide insight into shared whole-genome duplications across the heath family (Ericaceae).</title>
        <authorList>
            <person name="Soza V.L."/>
            <person name="Lindsley D."/>
            <person name="Waalkes A."/>
            <person name="Ramage E."/>
            <person name="Patwardhan R.P."/>
            <person name="Burton J.N."/>
            <person name="Adey A."/>
            <person name="Kumar A."/>
            <person name="Qiu R."/>
            <person name="Shendure J."/>
            <person name="Hall B."/>
        </authorList>
    </citation>
    <scope>NUCLEOTIDE SEQUENCE [LARGE SCALE GENOMIC DNA]</scope>
    <source>
        <strain evidence="10">RSF 1966-606</strain>
    </source>
</reference>
<keyword evidence="5" id="KW-0786">Thiamine pyrophosphate</keyword>
<comment type="cofactor">
    <cofactor evidence="1">
        <name>thiamine diphosphate</name>
        <dbReference type="ChEBI" id="CHEBI:58937"/>
    </cofactor>
</comment>
<comment type="similarity">
    <text evidence="2">Belongs to the alpha-ketoglutarate dehydrogenase family.</text>
</comment>
<gene>
    <name evidence="10" type="ORF">C3L33_17148</name>
</gene>
<evidence type="ECO:0000313" key="10">
    <source>
        <dbReference type="EMBL" id="KAE9450982.1"/>
    </source>
</evidence>
<dbReference type="GO" id="GO:0005739">
    <property type="term" value="C:mitochondrion"/>
    <property type="evidence" value="ECO:0007669"/>
    <property type="project" value="TreeGrafter"/>
</dbReference>
<dbReference type="Pfam" id="PF02779">
    <property type="entry name" value="Transket_pyr"/>
    <property type="match status" value="1"/>
</dbReference>
<evidence type="ECO:0000256" key="4">
    <source>
        <dbReference type="ARBA" id="ARBA00023002"/>
    </source>
</evidence>
<dbReference type="PIRSF" id="PIRSF000157">
    <property type="entry name" value="Oxoglu_dh_E1"/>
    <property type="match status" value="1"/>
</dbReference>
<dbReference type="InterPro" id="IPR029061">
    <property type="entry name" value="THDP-binding"/>
</dbReference>
<dbReference type="GO" id="GO:0045252">
    <property type="term" value="C:oxoglutarate dehydrogenase complex"/>
    <property type="evidence" value="ECO:0007669"/>
    <property type="project" value="TreeGrafter"/>
</dbReference>
<dbReference type="Proteomes" id="UP000428333">
    <property type="component" value="Linkage Group LG10"/>
</dbReference>
<evidence type="ECO:0000313" key="11">
    <source>
        <dbReference type="Proteomes" id="UP000428333"/>
    </source>
</evidence>
<dbReference type="SMART" id="SM00861">
    <property type="entry name" value="Transket_pyr"/>
    <property type="match status" value="1"/>
</dbReference>
<dbReference type="FunFam" id="3.40.50.12470:FF:000003">
    <property type="entry name" value="2-oxoglutarate dehydrogenase E1 component"/>
    <property type="match status" value="1"/>
</dbReference>
<dbReference type="EC" id="1.2.4.2" evidence="3"/>
<dbReference type="GO" id="GO:0030976">
    <property type="term" value="F:thiamine pyrophosphate binding"/>
    <property type="evidence" value="ECO:0007669"/>
    <property type="project" value="InterPro"/>
</dbReference>
<dbReference type="PANTHER" id="PTHR23152">
    <property type="entry name" value="2-OXOGLUTARATE DEHYDROGENASE"/>
    <property type="match status" value="1"/>
</dbReference>
<proteinExistence type="inferred from homology"/>
<sequence length="702" mass="79333">MGWFRAGSSIAKLAVRRSLSQGGSYAARSRAILAQNRYFHTTLCKSKAQASPVPRPVPLSKLTDSFLDGTSSVYLEELQRAWEEDPNSVDESWDNFFRNFVGQAATLPGISGQTIQESMRLLLLGVVYETLHLSALPNYTTGGTIHIVVNNQVAFTTDPRAGRSSHIVLIRVAPDIPFDVVVDIVCYRRFGHNEIDEPSFTQPKMYKHIFHVSNGWLLIGHPGAPLSLQIYEQKLVESGQVTKEDIDKLHDKVNRILNEEYMASKDYVPKRRDWLSAFWQDTSLQNRFRVVKPEILKTVGKAIATLPEAFKPHKQVKKIYGDRAKMIETGEGVDWAVAEALAFATLLVEGNHVRLSGQDVERGTFSHRHSVLHDQESGEIYCPLDHVVMNQDPEMFTVSNSSLSEFGVLGFELGYSMENPNALVMWEAQFGDFANGAQVIFDQFVSSGEAKWLRQTGLVVLLPHGYDGQGPEHSSARLERFLQMSDDNPYVIPEMDPTLRKQIQECNWQVVNATTPANYFHVLRRQNLLRHKECKSNLSEFDDVQGHPGFDKQGTRFKRLIKDQNDHSVLKRVYYELDEQRRKVDGKDVAICRVEQLCPFPYDLVQRELKRYPIALHLCCKSFRCGGCLVPGRANEMGAYQYIAPRLGTTMKALGRGGMDDVKYAGRSPSAATATGFQQHHVKEQTELVQKALQPEPINYPF</sequence>
<dbReference type="GO" id="GO:0004591">
    <property type="term" value="F:oxoglutarate dehydrogenase (succinyl-transferring) activity"/>
    <property type="evidence" value="ECO:0007669"/>
    <property type="project" value="UniProtKB-EC"/>
</dbReference>
<evidence type="ECO:0000256" key="7">
    <source>
        <dbReference type="ARBA" id="ARBA00040267"/>
    </source>
</evidence>
<dbReference type="Gene3D" id="3.40.50.12470">
    <property type="match status" value="1"/>
</dbReference>
<feature type="non-terminal residue" evidence="10">
    <location>
        <position position="1"/>
    </location>
</feature>
<dbReference type="Gene3D" id="3.40.50.11610">
    <property type="entry name" value="Multifunctional 2-oxoglutarate metabolism enzyme, C-terminal domain"/>
    <property type="match status" value="1"/>
</dbReference>